<evidence type="ECO:0000313" key="7">
    <source>
        <dbReference type="EMBL" id="PIP17208.1"/>
    </source>
</evidence>
<dbReference type="EMBL" id="PCRH01000025">
    <property type="protein sequence ID" value="PIP17208.1"/>
    <property type="molecule type" value="Genomic_DNA"/>
</dbReference>
<dbReference type="GO" id="GO:0019843">
    <property type="term" value="F:rRNA binding"/>
    <property type="evidence" value="ECO:0007669"/>
    <property type="project" value="UniProtKB-UniRule"/>
</dbReference>
<comment type="subunit">
    <text evidence="6">Part of the 30S ribosomal subunit. Interacts with proteins S7 and S18. Binds to IF-3.</text>
</comment>
<keyword evidence="5 6" id="KW-0687">Ribonucleoprotein</keyword>
<dbReference type="SUPFAM" id="SSF53137">
    <property type="entry name" value="Translational machinery components"/>
    <property type="match status" value="1"/>
</dbReference>
<dbReference type="FunFam" id="3.30.420.80:FF:000010">
    <property type="entry name" value="30S ribosomal protein S11"/>
    <property type="match status" value="1"/>
</dbReference>
<comment type="function">
    <text evidence="6">Located on the platform of the 30S subunit, it bridges several disparate RNA helices of the 16S rRNA. Forms part of the Shine-Dalgarno cleft in the 70S ribosome.</text>
</comment>
<dbReference type="Pfam" id="PF00411">
    <property type="entry name" value="Ribosomal_S11"/>
    <property type="match status" value="1"/>
</dbReference>
<dbReference type="GO" id="GO:0003735">
    <property type="term" value="F:structural constituent of ribosome"/>
    <property type="evidence" value="ECO:0007669"/>
    <property type="project" value="InterPro"/>
</dbReference>
<comment type="similarity">
    <text evidence="1 6">Belongs to the universal ribosomal protein uS11 family.</text>
</comment>
<name>A0A2G9YD95_9BACT</name>
<dbReference type="GO" id="GO:1990904">
    <property type="term" value="C:ribonucleoprotein complex"/>
    <property type="evidence" value="ECO:0007669"/>
    <property type="project" value="UniProtKB-KW"/>
</dbReference>
<dbReference type="PIRSF" id="PIRSF002131">
    <property type="entry name" value="Ribosomal_S11"/>
    <property type="match status" value="1"/>
</dbReference>
<dbReference type="HAMAP" id="MF_01310">
    <property type="entry name" value="Ribosomal_uS11"/>
    <property type="match status" value="1"/>
</dbReference>
<protein>
    <recommendedName>
        <fullName evidence="6">Small ribosomal subunit protein uS11</fullName>
    </recommendedName>
</protein>
<evidence type="ECO:0000256" key="3">
    <source>
        <dbReference type="ARBA" id="ARBA00022884"/>
    </source>
</evidence>
<dbReference type="InterPro" id="IPR036967">
    <property type="entry name" value="Ribosomal_uS11_sf"/>
</dbReference>
<evidence type="ECO:0000256" key="2">
    <source>
        <dbReference type="ARBA" id="ARBA00022730"/>
    </source>
</evidence>
<dbReference type="InterPro" id="IPR001971">
    <property type="entry name" value="Ribosomal_uS11"/>
</dbReference>
<dbReference type="NCBIfam" id="NF003698">
    <property type="entry name" value="PRK05309.1"/>
    <property type="match status" value="1"/>
</dbReference>
<dbReference type="PANTHER" id="PTHR11759">
    <property type="entry name" value="40S RIBOSOMAL PROTEIN S14/30S RIBOSOMAL PROTEIN S11"/>
    <property type="match status" value="1"/>
</dbReference>
<dbReference type="InterPro" id="IPR019981">
    <property type="entry name" value="Ribosomal_uS11_bac-type"/>
</dbReference>
<dbReference type="Gene3D" id="3.30.420.80">
    <property type="entry name" value="Ribosomal protein S11"/>
    <property type="match status" value="1"/>
</dbReference>
<dbReference type="NCBIfam" id="TIGR03632">
    <property type="entry name" value="uS11_bact"/>
    <property type="match status" value="1"/>
</dbReference>
<dbReference type="GO" id="GO:0006412">
    <property type="term" value="P:translation"/>
    <property type="evidence" value="ECO:0007669"/>
    <property type="project" value="UniProtKB-UniRule"/>
</dbReference>
<evidence type="ECO:0000256" key="1">
    <source>
        <dbReference type="ARBA" id="ARBA00006194"/>
    </source>
</evidence>
<evidence type="ECO:0000313" key="8">
    <source>
        <dbReference type="Proteomes" id="UP000231480"/>
    </source>
</evidence>
<reference evidence="7 8" key="1">
    <citation type="submission" date="2017-09" db="EMBL/GenBank/DDBJ databases">
        <title>Depth-based differentiation of microbial function through sediment-hosted aquifers and enrichment of novel symbionts in the deep terrestrial subsurface.</title>
        <authorList>
            <person name="Probst A.J."/>
            <person name="Ladd B."/>
            <person name="Jarett J.K."/>
            <person name="Geller-Mcgrath D.E."/>
            <person name="Sieber C.M."/>
            <person name="Emerson J.B."/>
            <person name="Anantharaman K."/>
            <person name="Thomas B.C."/>
            <person name="Malmstrom R."/>
            <person name="Stieglmeier M."/>
            <person name="Klingl A."/>
            <person name="Woyke T."/>
            <person name="Ryan C.M."/>
            <person name="Banfield J.F."/>
        </authorList>
    </citation>
    <scope>NUCLEOTIDE SEQUENCE [LARGE SCALE GENOMIC DNA]</scope>
    <source>
        <strain evidence="7">CG23_combo_of_CG06-09_8_20_14_all_37_13</strain>
    </source>
</reference>
<accession>A0A2G9YD95</accession>
<keyword evidence="2 6" id="KW-0699">rRNA-binding</keyword>
<organism evidence="7 8">
    <name type="scientific">Candidatus Portnoybacteria bacterium CG23_combo_of_CG06-09_8_20_14_all_37_13</name>
    <dbReference type="NCBI Taxonomy" id="1974819"/>
    <lineage>
        <taxon>Bacteria</taxon>
        <taxon>Candidatus Portnoyibacteriota</taxon>
    </lineage>
</organism>
<evidence type="ECO:0000256" key="6">
    <source>
        <dbReference type="HAMAP-Rule" id="MF_01310"/>
    </source>
</evidence>
<proteinExistence type="inferred from homology"/>
<evidence type="ECO:0000256" key="4">
    <source>
        <dbReference type="ARBA" id="ARBA00022980"/>
    </source>
</evidence>
<sequence length="139" mass="15090">MGKKRIKTVQADKLKQRKTKKISRKIVRGRIYIKSTYNNTRVTVTDLNGGVVAWATAGSLGFKGAKKATPYAASVITKDVVSRAKASGLQEVDVYVKGFGTGRESAIRAVPANGLEIVSIRDVTPIPHGGCRPRKPRRV</sequence>
<comment type="caution">
    <text evidence="7">The sequence shown here is derived from an EMBL/GenBank/DDBJ whole genome shotgun (WGS) entry which is preliminary data.</text>
</comment>
<dbReference type="AlphaFoldDB" id="A0A2G9YD95"/>
<dbReference type="Proteomes" id="UP000231480">
    <property type="component" value="Unassembled WGS sequence"/>
</dbReference>
<gene>
    <name evidence="6" type="primary">rpsK</name>
    <name evidence="7" type="ORF">COX44_01160</name>
</gene>
<keyword evidence="4 6" id="KW-0689">Ribosomal protein</keyword>
<evidence type="ECO:0000256" key="5">
    <source>
        <dbReference type="ARBA" id="ARBA00023274"/>
    </source>
</evidence>
<keyword evidence="3 6" id="KW-0694">RNA-binding</keyword>
<dbReference type="GO" id="GO:0005840">
    <property type="term" value="C:ribosome"/>
    <property type="evidence" value="ECO:0007669"/>
    <property type="project" value="UniProtKB-KW"/>
</dbReference>